<keyword evidence="2" id="KW-1185">Reference proteome</keyword>
<gene>
    <name evidence="1" type="primary">CYC2</name>
    <name evidence="1" type="ORF">H2198_004371</name>
</gene>
<proteinExistence type="predicted"/>
<name>A0ACC3A8W4_9EURO</name>
<sequence>MFRRWVPRLSTCTRPSPACQVRPVRYTSTTAEASRRSLKSAQARRPSSWRKYIFITVSGVPVICLAWLYLEPQQHGDSFHNYELIAKDYVSPTASIFRLKAQSSSQEAEKYDEVWKQGIWNVQFKQPQLQIVRAYTPLPFTAGSREQPPEGTTFRFLIRNDPQGEVSGYLHRLPLGSTIEVRGPNLEHPIGRSVNEVVFFAGGTGIAPALQVAHAMFDHLDEIQRQEKKLHILWANRKREDCLGGTPVNDHPSTPAQSWSWTNLFSRSTATAPAQQSSASTVTQAQKDQNLIVRDLNALQARYPDSVSVTYFVDEENTRIDSTAVSNALSAFVQTSNPNQAALKSGGNKEIIISGPPGFIAYLVGPKVWQNGKEEQGPLRGLLGPALTKHQDLANVKVWKV</sequence>
<evidence type="ECO:0000313" key="1">
    <source>
        <dbReference type="EMBL" id="KAJ9657360.1"/>
    </source>
</evidence>
<dbReference type="Proteomes" id="UP001172386">
    <property type="component" value="Unassembled WGS sequence"/>
</dbReference>
<comment type="caution">
    <text evidence="1">The sequence shown here is derived from an EMBL/GenBank/DDBJ whole genome shotgun (WGS) entry which is preliminary data.</text>
</comment>
<accession>A0ACC3A8W4</accession>
<reference evidence="1" key="1">
    <citation type="submission" date="2022-10" db="EMBL/GenBank/DDBJ databases">
        <title>Culturing micro-colonial fungi from biological soil crusts in the Mojave desert and describing Neophaeococcomyces mojavensis, and introducing the new genera and species Taxawa tesnikishii.</title>
        <authorList>
            <person name="Kurbessoian T."/>
            <person name="Stajich J.E."/>
        </authorList>
    </citation>
    <scope>NUCLEOTIDE SEQUENCE</scope>
    <source>
        <strain evidence="1">JES_112</strain>
    </source>
</reference>
<dbReference type="EMBL" id="JAPDRQ010000065">
    <property type="protein sequence ID" value="KAJ9657360.1"/>
    <property type="molecule type" value="Genomic_DNA"/>
</dbReference>
<organism evidence="1 2">
    <name type="scientific">Neophaeococcomyces mojaviensis</name>
    <dbReference type="NCBI Taxonomy" id="3383035"/>
    <lineage>
        <taxon>Eukaryota</taxon>
        <taxon>Fungi</taxon>
        <taxon>Dikarya</taxon>
        <taxon>Ascomycota</taxon>
        <taxon>Pezizomycotina</taxon>
        <taxon>Eurotiomycetes</taxon>
        <taxon>Chaetothyriomycetidae</taxon>
        <taxon>Chaetothyriales</taxon>
        <taxon>Chaetothyriales incertae sedis</taxon>
        <taxon>Neophaeococcomyces</taxon>
    </lineage>
</organism>
<protein>
    <submittedName>
        <fullName evidence="1">Mitochondrial peripheral inner membrane protein</fullName>
    </submittedName>
</protein>
<evidence type="ECO:0000313" key="2">
    <source>
        <dbReference type="Proteomes" id="UP001172386"/>
    </source>
</evidence>